<dbReference type="GO" id="GO:0005829">
    <property type="term" value="C:cytosol"/>
    <property type="evidence" value="ECO:0007669"/>
    <property type="project" value="TreeGrafter"/>
</dbReference>
<dbReference type="Pfam" id="PF03652">
    <property type="entry name" value="RuvX"/>
    <property type="match status" value="1"/>
</dbReference>
<keyword evidence="4 6" id="KW-0378">Hydrolase</keyword>
<reference evidence="6" key="1">
    <citation type="submission" date="2019-03" db="EMBL/GenBank/DDBJ databases">
        <title>Single cell metagenomics reveals metabolic interactions within the superorganism composed of flagellate Streblomastix strix and complex community of Bacteroidetes bacteria on its surface.</title>
        <authorList>
            <person name="Treitli S.C."/>
            <person name="Kolisko M."/>
            <person name="Husnik F."/>
            <person name="Keeling P."/>
            <person name="Hampl V."/>
        </authorList>
    </citation>
    <scope>NUCLEOTIDE SEQUENCE</scope>
    <source>
        <strain evidence="6">STM</strain>
    </source>
</reference>
<dbReference type="InterPro" id="IPR037027">
    <property type="entry name" value="YqgF/RNaseH-like_dom_sf"/>
</dbReference>
<dbReference type="EMBL" id="SNRY01002547">
    <property type="protein sequence ID" value="KAA6324556.1"/>
    <property type="molecule type" value="Genomic_DNA"/>
</dbReference>
<keyword evidence="1" id="KW-0963">Cytoplasm</keyword>
<comment type="caution">
    <text evidence="6">The sequence shown here is derived from an EMBL/GenBank/DDBJ whole genome shotgun (WGS) entry which is preliminary data.</text>
</comment>
<dbReference type="EC" id="3.1.-.-" evidence="6"/>
<evidence type="ECO:0000256" key="3">
    <source>
        <dbReference type="ARBA" id="ARBA00022722"/>
    </source>
</evidence>
<gene>
    <name evidence="6" type="ORF">EZS27_026129</name>
</gene>
<protein>
    <submittedName>
        <fullName evidence="6">Putative pre-16S rRNA nuclease</fullName>
        <ecNumber evidence="6">3.1.-.-</ecNumber>
    </submittedName>
</protein>
<dbReference type="CDD" id="cd16964">
    <property type="entry name" value="YqgF"/>
    <property type="match status" value="1"/>
</dbReference>
<evidence type="ECO:0000259" key="5">
    <source>
        <dbReference type="SMART" id="SM00732"/>
    </source>
</evidence>
<dbReference type="SUPFAM" id="SSF53098">
    <property type="entry name" value="Ribonuclease H-like"/>
    <property type="match status" value="1"/>
</dbReference>
<dbReference type="NCBIfam" id="TIGR00250">
    <property type="entry name" value="RNAse_H_YqgF"/>
    <property type="match status" value="1"/>
</dbReference>
<dbReference type="GO" id="GO:0016787">
    <property type="term" value="F:hydrolase activity"/>
    <property type="evidence" value="ECO:0007669"/>
    <property type="project" value="UniProtKB-KW"/>
</dbReference>
<evidence type="ECO:0000256" key="2">
    <source>
        <dbReference type="ARBA" id="ARBA00022517"/>
    </source>
</evidence>
<dbReference type="HAMAP" id="MF_00651">
    <property type="entry name" value="Nuclease_YqgF"/>
    <property type="match status" value="1"/>
</dbReference>
<evidence type="ECO:0000256" key="4">
    <source>
        <dbReference type="ARBA" id="ARBA00022801"/>
    </source>
</evidence>
<dbReference type="InterPro" id="IPR012337">
    <property type="entry name" value="RNaseH-like_sf"/>
</dbReference>
<organism evidence="6">
    <name type="scientific">termite gut metagenome</name>
    <dbReference type="NCBI Taxonomy" id="433724"/>
    <lineage>
        <taxon>unclassified sequences</taxon>
        <taxon>metagenomes</taxon>
        <taxon>organismal metagenomes</taxon>
    </lineage>
</organism>
<feature type="domain" description="YqgF/RNase H-like" evidence="5">
    <location>
        <begin position="29"/>
        <end position="127"/>
    </location>
</feature>
<dbReference type="InterPro" id="IPR005227">
    <property type="entry name" value="YqgF"/>
</dbReference>
<keyword evidence="2" id="KW-0690">Ribosome biogenesis</keyword>
<proteinExistence type="inferred from homology"/>
<dbReference type="Gene3D" id="3.30.420.140">
    <property type="entry name" value="YqgF/RNase H-like domain"/>
    <property type="match status" value="1"/>
</dbReference>
<dbReference type="SMART" id="SM00732">
    <property type="entry name" value="YqgFc"/>
    <property type="match status" value="1"/>
</dbReference>
<dbReference type="PANTHER" id="PTHR33317:SF4">
    <property type="entry name" value="POLYNUCLEOTIDYL TRANSFERASE, RIBONUCLEASE H-LIKE SUPERFAMILY PROTEIN"/>
    <property type="match status" value="1"/>
</dbReference>
<keyword evidence="3" id="KW-0540">Nuclease</keyword>
<name>A0A5J4QRS0_9ZZZZ</name>
<evidence type="ECO:0000313" key="6">
    <source>
        <dbReference type="EMBL" id="KAA6324556.1"/>
    </source>
</evidence>
<accession>A0A5J4QRS0</accession>
<sequence length="168" mass="19420">MRLPWLKYIKYAWNPTFIVFLRRILENMGRILAIDYGRKRTGIAVSDTMQIIANGLTTVAGGELREFILNYVKTESVERIVVGMPKQMNNEVSENMKYITVFVCTLKKQLPDMPIEFVDERFTSVLAQRTMRDAGLKKKARQDKALINEISATIILQSYLESKRLLVK</sequence>
<dbReference type="PANTHER" id="PTHR33317">
    <property type="entry name" value="POLYNUCLEOTIDYL TRANSFERASE, RIBONUCLEASE H-LIKE SUPERFAMILY PROTEIN"/>
    <property type="match status" value="1"/>
</dbReference>
<dbReference type="GO" id="GO:0000967">
    <property type="term" value="P:rRNA 5'-end processing"/>
    <property type="evidence" value="ECO:0007669"/>
    <property type="project" value="TreeGrafter"/>
</dbReference>
<dbReference type="AlphaFoldDB" id="A0A5J4QRS0"/>
<dbReference type="InterPro" id="IPR006641">
    <property type="entry name" value="YqgF/RNaseH-like_dom"/>
</dbReference>
<dbReference type="GO" id="GO:0004518">
    <property type="term" value="F:nuclease activity"/>
    <property type="evidence" value="ECO:0007669"/>
    <property type="project" value="UniProtKB-KW"/>
</dbReference>
<evidence type="ECO:0000256" key="1">
    <source>
        <dbReference type="ARBA" id="ARBA00022490"/>
    </source>
</evidence>